<dbReference type="InterPro" id="IPR029058">
    <property type="entry name" value="AB_hydrolase_fold"/>
</dbReference>
<dbReference type="InterPro" id="IPR012223">
    <property type="entry name" value="TEII"/>
</dbReference>
<evidence type="ECO:0000256" key="2">
    <source>
        <dbReference type="ARBA" id="ARBA00022801"/>
    </source>
</evidence>
<proteinExistence type="inferred from homology"/>
<dbReference type="InterPro" id="IPR001031">
    <property type="entry name" value="Thioesterase"/>
</dbReference>
<dbReference type="EMBL" id="BAABKB010000007">
    <property type="protein sequence ID" value="GAA5008947.1"/>
    <property type="molecule type" value="Genomic_DNA"/>
</dbReference>
<dbReference type="SUPFAM" id="SSF53474">
    <property type="entry name" value="alpha/beta-Hydrolases"/>
    <property type="match status" value="1"/>
</dbReference>
<dbReference type="PANTHER" id="PTHR11487:SF0">
    <property type="entry name" value="S-ACYL FATTY ACID SYNTHASE THIOESTERASE, MEDIUM CHAIN"/>
    <property type="match status" value="1"/>
</dbReference>
<dbReference type="SMART" id="SM00824">
    <property type="entry name" value="PKS_TE"/>
    <property type="match status" value="1"/>
</dbReference>
<evidence type="ECO:0000256" key="1">
    <source>
        <dbReference type="ARBA" id="ARBA00007169"/>
    </source>
</evidence>
<keyword evidence="5" id="KW-1185">Reference proteome</keyword>
<name>A0ABP9ITU9_9ACTN</name>
<evidence type="ECO:0000259" key="3">
    <source>
        <dbReference type="SMART" id="SM00824"/>
    </source>
</evidence>
<dbReference type="PANTHER" id="PTHR11487">
    <property type="entry name" value="THIOESTERASE"/>
    <property type="match status" value="1"/>
</dbReference>
<dbReference type="Pfam" id="PF00975">
    <property type="entry name" value="Thioesterase"/>
    <property type="match status" value="1"/>
</dbReference>
<reference evidence="5" key="1">
    <citation type="journal article" date="2019" name="Int. J. Syst. Evol. Microbiol.">
        <title>The Global Catalogue of Microorganisms (GCM) 10K type strain sequencing project: providing services to taxonomists for standard genome sequencing and annotation.</title>
        <authorList>
            <consortium name="The Broad Institute Genomics Platform"/>
            <consortium name="The Broad Institute Genome Sequencing Center for Infectious Disease"/>
            <person name="Wu L."/>
            <person name="Ma J."/>
        </authorList>
    </citation>
    <scope>NUCLEOTIDE SEQUENCE [LARGE SCALE GENOMIC DNA]</scope>
    <source>
        <strain evidence="5">JCM 18409</strain>
    </source>
</reference>
<accession>A0ABP9ITU9</accession>
<dbReference type="RefSeq" id="WP_345647161.1">
    <property type="nucleotide sequence ID" value="NZ_BAABKB010000007.1"/>
</dbReference>
<dbReference type="Proteomes" id="UP001501759">
    <property type="component" value="Unassembled WGS sequence"/>
</dbReference>
<dbReference type="Gene3D" id="3.40.50.1820">
    <property type="entry name" value="alpha/beta hydrolase"/>
    <property type="match status" value="1"/>
</dbReference>
<feature type="domain" description="Thioesterase TesA-like" evidence="3">
    <location>
        <begin position="22"/>
        <end position="244"/>
    </location>
</feature>
<comment type="similarity">
    <text evidence="1">Belongs to the thioesterase family.</text>
</comment>
<comment type="caution">
    <text evidence="4">The sequence shown here is derived from an EMBL/GenBank/DDBJ whole genome shotgun (WGS) entry which is preliminary data.</text>
</comment>
<sequence>MTGDGLWFRRYPAARPPRVRLVCLPHAGGNAQLFHGWPGRLPGDVEVLAVRYPGRQERMTEPCVESMDELADEVARALDTYRDVPLALFGHSMGAAVAYEVAARLEATGPGPVQVFLSARNAPHRATRTMLHRAADDVLLASVRRLGSLGGDPYGVPELRELLLPVLRSDYRLIETYAPGNPPVLRAPVTAYAGAADPGCDVERVSAWAELTTGGFDLRSFPGDHFYLAPQEAELTADIAARLARPTGAPTATAIQAAQPAATTARTAP</sequence>
<gene>
    <name evidence="4" type="ORF">GCM10023335_27900</name>
</gene>
<evidence type="ECO:0000313" key="4">
    <source>
        <dbReference type="EMBL" id="GAA5008947.1"/>
    </source>
</evidence>
<evidence type="ECO:0000313" key="5">
    <source>
        <dbReference type="Proteomes" id="UP001501759"/>
    </source>
</evidence>
<organism evidence="4 5">
    <name type="scientific">Streptomyces siamensis</name>
    <dbReference type="NCBI Taxonomy" id="1274986"/>
    <lineage>
        <taxon>Bacteria</taxon>
        <taxon>Bacillati</taxon>
        <taxon>Actinomycetota</taxon>
        <taxon>Actinomycetes</taxon>
        <taxon>Kitasatosporales</taxon>
        <taxon>Streptomycetaceae</taxon>
        <taxon>Streptomyces</taxon>
    </lineage>
</organism>
<keyword evidence="2 4" id="KW-0378">Hydrolase</keyword>
<protein>
    <submittedName>
        <fullName evidence="4">Alpha/beta fold hydrolase</fullName>
    </submittedName>
</protein>
<dbReference type="GO" id="GO:0016787">
    <property type="term" value="F:hydrolase activity"/>
    <property type="evidence" value="ECO:0007669"/>
    <property type="project" value="UniProtKB-KW"/>
</dbReference>
<dbReference type="InterPro" id="IPR020802">
    <property type="entry name" value="TesA-like"/>
</dbReference>